<proteinExistence type="inferred from homology"/>
<feature type="domain" description="Tyr recombinase" evidence="5">
    <location>
        <begin position="177"/>
        <end position="350"/>
    </location>
</feature>
<dbReference type="Pfam" id="PF00589">
    <property type="entry name" value="Phage_integrase"/>
    <property type="match status" value="1"/>
</dbReference>
<dbReference type="Gene3D" id="3.30.160.60">
    <property type="entry name" value="Classic Zinc Finger"/>
    <property type="match status" value="1"/>
</dbReference>
<dbReference type="SUPFAM" id="SSF54171">
    <property type="entry name" value="DNA-binding domain"/>
    <property type="match status" value="1"/>
</dbReference>
<gene>
    <name evidence="8" type="ORF">NFC81_09275</name>
</gene>
<dbReference type="InterPro" id="IPR013762">
    <property type="entry name" value="Integrase-like_cat_sf"/>
</dbReference>
<evidence type="ECO:0000256" key="4">
    <source>
        <dbReference type="ARBA" id="ARBA00023172"/>
    </source>
</evidence>
<accession>A0AB38YC30</accession>
<evidence type="ECO:0000256" key="1">
    <source>
        <dbReference type="ARBA" id="ARBA00008857"/>
    </source>
</evidence>
<dbReference type="Gene3D" id="1.10.150.130">
    <property type="match status" value="1"/>
</dbReference>
<feature type="domain" description="Phage integrase central" evidence="7">
    <location>
        <begin position="83"/>
        <end position="164"/>
    </location>
</feature>
<reference evidence="8" key="1">
    <citation type="submission" date="2022-07" db="EMBL/GenBank/DDBJ databases">
        <title>Complete genome sequence of Salinispirillum sp. LH10-3-1 capable of multiple carbohydrate inversion isolated from a soda lake.</title>
        <authorList>
            <person name="Liu J."/>
            <person name="Zhai Y."/>
            <person name="Zhang H."/>
            <person name="Yang H."/>
            <person name="Qu J."/>
            <person name="Li J."/>
        </authorList>
    </citation>
    <scope>NUCLEOTIDE SEQUENCE</scope>
    <source>
        <strain evidence="8">LH 10-3-1</strain>
    </source>
</reference>
<dbReference type="EMBL" id="CP101717">
    <property type="protein sequence ID" value="WLD56921.1"/>
    <property type="molecule type" value="Genomic_DNA"/>
</dbReference>
<dbReference type="SUPFAM" id="SSF56349">
    <property type="entry name" value="DNA breaking-rejoining enzymes"/>
    <property type="match status" value="1"/>
</dbReference>
<evidence type="ECO:0000313" key="8">
    <source>
        <dbReference type="EMBL" id="WLD56921.1"/>
    </source>
</evidence>
<dbReference type="GO" id="GO:0003677">
    <property type="term" value="F:DNA binding"/>
    <property type="evidence" value="ECO:0007669"/>
    <property type="project" value="UniProtKB-KW"/>
</dbReference>
<dbReference type="RefSeq" id="WP_304994207.1">
    <property type="nucleotide sequence ID" value="NZ_CP101717.1"/>
</dbReference>
<dbReference type="GO" id="GO:0006310">
    <property type="term" value="P:DNA recombination"/>
    <property type="evidence" value="ECO:0007669"/>
    <property type="project" value="UniProtKB-KW"/>
</dbReference>
<keyword evidence="3 8" id="KW-0238">DNA-binding</keyword>
<dbReference type="Pfam" id="PF22022">
    <property type="entry name" value="Phage_int_M"/>
    <property type="match status" value="1"/>
</dbReference>
<dbReference type="InterPro" id="IPR010998">
    <property type="entry name" value="Integrase_recombinase_N"/>
</dbReference>
<sequence length="373" mass="42772">MAPRRRSRNTANLPPNLYIVAGKYYQYRRPTDGKRFGMGTDKARAVAAAQQLNSMLVSLPGAESAVERATRPDTLLMRDFIKHYYEKLLPKRKLAEKSQKMHHWKRKYIAEALGNYSVDEIDVRDVAKFLGGYPPTTSNQYRALLVDIFRHAVAEGYCRENPAELTIPQIGEKRRKRMTVEQYQAIHAASALWLQNAMDLALLTLQRRGDVVAMRWENVREGALYVIQEKTKKHDTGYLRIIIGPELDAVIKRCRDSVPSPFLVHRRPITQHKAQRDALEHWTQVRGDFLQKAFAKVRDSLPELANMTAEERPTFHEIRALGIKLYRDAGQNPQHLAGHAQERMTKNYEAGHDEIRWVEAVASGLTLPLKTTV</sequence>
<dbReference type="AlphaFoldDB" id="A0AB38YC30"/>
<evidence type="ECO:0000259" key="7">
    <source>
        <dbReference type="Pfam" id="PF22022"/>
    </source>
</evidence>
<dbReference type="GO" id="GO:0008907">
    <property type="term" value="F:integrase activity"/>
    <property type="evidence" value="ECO:0007669"/>
    <property type="project" value="InterPro"/>
</dbReference>
<keyword evidence="4" id="KW-0233">DNA recombination</keyword>
<dbReference type="InterPro" id="IPR002104">
    <property type="entry name" value="Integrase_catalytic"/>
</dbReference>
<protein>
    <submittedName>
        <fullName evidence="8">Phage integrase Arm DNA-binding domain-containing protein</fullName>
    </submittedName>
</protein>
<name>A0AB38YC30_9GAMM</name>
<evidence type="ECO:0000259" key="6">
    <source>
        <dbReference type="Pfam" id="PF09003"/>
    </source>
</evidence>
<evidence type="ECO:0000256" key="2">
    <source>
        <dbReference type="ARBA" id="ARBA00022908"/>
    </source>
</evidence>
<dbReference type="InterPro" id="IPR016177">
    <property type="entry name" value="DNA-bd_dom_sf"/>
</dbReference>
<comment type="similarity">
    <text evidence="1">Belongs to the 'phage' integrase family.</text>
</comment>
<dbReference type="InterPro" id="IPR011010">
    <property type="entry name" value="DNA_brk_join_enz"/>
</dbReference>
<keyword evidence="2" id="KW-0229">DNA integration</keyword>
<evidence type="ECO:0000259" key="5">
    <source>
        <dbReference type="Pfam" id="PF00589"/>
    </source>
</evidence>
<dbReference type="Gene3D" id="1.10.443.10">
    <property type="entry name" value="Intergrase catalytic core"/>
    <property type="match status" value="1"/>
</dbReference>
<feature type="domain" description="Integrase lambda-type N-terminal DNA-binding" evidence="6">
    <location>
        <begin position="1"/>
        <end position="57"/>
    </location>
</feature>
<dbReference type="Pfam" id="PF09003">
    <property type="entry name" value="Arm-DNA-bind_1"/>
    <property type="match status" value="1"/>
</dbReference>
<dbReference type="InterPro" id="IPR015094">
    <property type="entry name" value="Integrase_lambda-typ_DNA-bd_N"/>
</dbReference>
<evidence type="ECO:0000256" key="3">
    <source>
        <dbReference type="ARBA" id="ARBA00023125"/>
    </source>
</evidence>
<dbReference type="InterPro" id="IPR053876">
    <property type="entry name" value="Phage_int_M"/>
</dbReference>
<organism evidence="8">
    <name type="scientific">Salinispirillum sp. LH 10-3-1</name>
    <dbReference type="NCBI Taxonomy" id="2952525"/>
    <lineage>
        <taxon>Bacteria</taxon>
        <taxon>Pseudomonadati</taxon>
        <taxon>Pseudomonadota</taxon>
        <taxon>Gammaproteobacteria</taxon>
        <taxon>Oceanospirillales</taxon>
        <taxon>Saccharospirillaceae</taxon>
        <taxon>Salinispirillum</taxon>
    </lineage>
</organism>